<feature type="compositionally biased region" description="Low complexity" evidence="3">
    <location>
        <begin position="406"/>
        <end position="429"/>
    </location>
</feature>
<dbReference type="InterPro" id="IPR001660">
    <property type="entry name" value="SAM"/>
</dbReference>
<feature type="compositionally biased region" description="Polar residues" evidence="3">
    <location>
        <begin position="770"/>
        <end position="779"/>
    </location>
</feature>
<keyword evidence="8" id="KW-1185">Reference proteome</keyword>
<feature type="compositionally biased region" description="Polar residues" evidence="3">
    <location>
        <begin position="604"/>
        <end position="618"/>
    </location>
</feature>
<dbReference type="Proteomes" id="UP000053477">
    <property type="component" value="Unassembled WGS sequence"/>
</dbReference>
<dbReference type="PROSITE" id="PS50105">
    <property type="entry name" value="SAM_DOMAIN"/>
    <property type="match status" value="1"/>
</dbReference>
<evidence type="ECO:0000313" key="7">
    <source>
        <dbReference type="EMBL" id="KLO14510.1"/>
    </source>
</evidence>
<feature type="compositionally biased region" description="Low complexity" evidence="3">
    <location>
        <begin position="385"/>
        <end position="399"/>
    </location>
</feature>
<feature type="compositionally biased region" description="Basic and acidic residues" evidence="3">
    <location>
        <begin position="709"/>
        <end position="722"/>
    </location>
</feature>
<feature type="compositionally biased region" description="Low complexity" evidence="3">
    <location>
        <begin position="588"/>
        <end position="603"/>
    </location>
</feature>
<feature type="compositionally biased region" description="Polar residues" evidence="3">
    <location>
        <begin position="333"/>
        <end position="348"/>
    </location>
</feature>
<feature type="compositionally biased region" description="Basic and acidic residues" evidence="3">
    <location>
        <begin position="261"/>
        <end position="270"/>
    </location>
</feature>
<name>A0A0H2RRC1_9AGAM</name>
<dbReference type="Pfam" id="PF00018">
    <property type="entry name" value="SH3_1"/>
    <property type="match status" value="1"/>
</dbReference>
<dbReference type="CDD" id="cd00174">
    <property type="entry name" value="SH3"/>
    <property type="match status" value="1"/>
</dbReference>
<dbReference type="CDD" id="cd13316">
    <property type="entry name" value="PH_Boi"/>
    <property type="match status" value="1"/>
</dbReference>
<dbReference type="FunCoup" id="A0A0H2RRC1">
    <property type="interactions" value="49"/>
</dbReference>
<dbReference type="EMBL" id="KQ085942">
    <property type="protein sequence ID" value="KLO14510.1"/>
    <property type="molecule type" value="Genomic_DNA"/>
</dbReference>
<feature type="compositionally biased region" description="Basic and acidic residues" evidence="3">
    <location>
        <begin position="792"/>
        <end position="802"/>
    </location>
</feature>
<feature type="region of interest" description="Disordered" evidence="3">
    <location>
        <begin position="75"/>
        <end position="447"/>
    </location>
</feature>
<reference evidence="7 8" key="1">
    <citation type="submission" date="2015-04" db="EMBL/GenBank/DDBJ databases">
        <title>Complete genome sequence of Schizopora paradoxa KUC8140, a cosmopolitan wood degrader in East Asia.</title>
        <authorList>
            <consortium name="DOE Joint Genome Institute"/>
            <person name="Min B."/>
            <person name="Park H."/>
            <person name="Jang Y."/>
            <person name="Kim J.-J."/>
            <person name="Kim K.H."/>
            <person name="Pangilinan J."/>
            <person name="Lipzen A."/>
            <person name="Riley R."/>
            <person name="Grigoriev I.V."/>
            <person name="Spatafora J.W."/>
            <person name="Choi I.-G."/>
        </authorList>
    </citation>
    <scope>NUCLEOTIDE SEQUENCE [LARGE SCALE GENOMIC DNA]</scope>
    <source>
        <strain evidence="7 8">KUC8140</strain>
    </source>
</reference>
<feature type="compositionally biased region" description="Acidic residues" evidence="3">
    <location>
        <begin position="170"/>
        <end position="181"/>
    </location>
</feature>
<evidence type="ECO:0000256" key="1">
    <source>
        <dbReference type="ARBA" id="ARBA00022443"/>
    </source>
</evidence>
<dbReference type="InterPro" id="IPR011993">
    <property type="entry name" value="PH-like_dom_sf"/>
</dbReference>
<dbReference type="SMART" id="SM00454">
    <property type="entry name" value="SAM"/>
    <property type="match status" value="1"/>
</dbReference>
<dbReference type="Pfam" id="PF00169">
    <property type="entry name" value="PH"/>
    <property type="match status" value="1"/>
</dbReference>
<dbReference type="SMART" id="SM00326">
    <property type="entry name" value="SH3"/>
    <property type="match status" value="1"/>
</dbReference>
<dbReference type="PROSITE" id="PS50003">
    <property type="entry name" value="PH_DOMAIN"/>
    <property type="match status" value="1"/>
</dbReference>
<feature type="compositionally biased region" description="Basic and acidic residues" evidence="3">
    <location>
        <begin position="159"/>
        <end position="169"/>
    </location>
</feature>
<feature type="compositionally biased region" description="Low complexity" evidence="3">
    <location>
        <begin position="526"/>
        <end position="545"/>
    </location>
</feature>
<dbReference type="AlphaFoldDB" id="A0A0H2RRC1"/>
<evidence type="ECO:0000259" key="4">
    <source>
        <dbReference type="PROSITE" id="PS50002"/>
    </source>
</evidence>
<feature type="compositionally biased region" description="Basic and acidic residues" evidence="3">
    <location>
        <begin position="204"/>
        <end position="217"/>
    </location>
</feature>
<feature type="domain" description="SAM" evidence="6">
    <location>
        <begin position="451"/>
        <end position="516"/>
    </location>
</feature>
<feature type="compositionally biased region" description="Polar residues" evidence="3">
    <location>
        <begin position="547"/>
        <end position="562"/>
    </location>
</feature>
<dbReference type="SMART" id="SM00233">
    <property type="entry name" value="PH"/>
    <property type="match status" value="1"/>
</dbReference>
<feature type="compositionally biased region" description="Basic and acidic residues" evidence="3">
    <location>
        <begin position="756"/>
        <end position="768"/>
    </location>
</feature>
<dbReference type="InterPro" id="IPR013761">
    <property type="entry name" value="SAM/pointed_sf"/>
</dbReference>
<feature type="compositionally biased region" description="Low complexity" evidence="3">
    <location>
        <begin position="1054"/>
        <end position="1078"/>
    </location>
</feature>
<evidence type="ECO:0000259" key="6">
    <source>
        <dbReference type="PROSITE" id="PS50105"/>
    </source>
</evidence>
<dbReference type="Pfam" id="PF07647">
    <property type="entry name" value="SAM_2"/>
    <property type="match status" value="1"/>
</dbReference>
<feature type="region of interest" description="Disordered" evidence="3">
    <location>
        <begin position="518"/>
        <end position="856"/>
    </location>
</feature>
<feature type="compositionally biased region" description="Polar residues" evidence="3">
    <location>
        <begin position="723"/>
        <end position="747"/>
    </location>
</feature>
<evidence type="ECO:0000313" key="8">
    <source>
        <dbReference type="Proteomes" id="UP000053477"/>
    </source>
</evidence>
<dbReference type="PRINTS" id="PR00452">
    <property type="entry name" value="SH3DOMAIN"/>
</dbReference>
<evidence type="ECO:0000256" key="3">
    <source>
        <dbReference type="SAM" id="MobiDB-lite"/>
    </source>
</evidence>
<dbReference type="Gene3D" id="2.30.30.40">
    <property type="entry name" value="SH3 Domains"/>
    <property type="match status" value="1"/>
</dbReference>
<organism evidence="7 8">
    <name type="scientific">Schizopora paradoxa</name>
    <dbReference type="NCBI Taxonomy" id="27342"/>
    <lineage>
        <taxon>Eukaryota</taxon>
        <taxon>Fungi</taxon>
        <taxon>Dikarya</taxon>
        <taxon>Basidiomycota</taxon>
        <taxon>Agaricomycotina</taxon>
        <taxon>Agaricomycetes</taxon>
        <taxon>Hymenochaetales</taxon>
        <taxon>Schizoporaceae</taxon>
        <taxon>Schizopora</taxon>
    </lineage>
</organism>
<proteinExistence type="predicted"/>
<dbReference type="InterPro" id="IPR036028">
    <property type="entry name" value="SH3-like_dom_sf"/>
</dbReference>
<dbReference type="STRING" id="27342.A0A0H2RRC1"/>
<feature type="compositionally biased region" description="Basic and acidic residues" evidence="3">
    <location>
        <begin position="820"/>
        <end position="835"/>
    </location>
</feature>
<dbReference type="InParanoid" id="A0A0H2RRC1"/>
<dbReference type="InterPro" id="IPR001452">
    <property type="entry name" value="SH3_domain"/>
</dbReference>
<evidence type="ECO:0000259" key="5">
    <source>
        <dbReference type="PROSITE" id="PS50003"/>
    </source>
</evidence>
<feature type="compositionally biased region" description="Acidic residues" evidence="3">
    <location>
        <begin position="239"/>
        <end position="252"/>
    </location>
</feature>
<dbReference type="InterPro" id="IPR001849">
    <property type="entry name" value="PH_domain"/>
</dbReference>
<feature type="compositionally biased region" description="Low complexity" evidence="3">
    <location>
        <begin position="289"/>
        <end position="300"/>
    </location>
</feature>
<accession>A0A0H2RRC1</accession>
<evidence type="ECO:0000256" key="2">
    <source>
        <dbReference type="PROSITE-ProRule" id="PRU00192"/>
    </source>
</evidence>
<feature type="compositionally biased region" description="Polar residues" evidence="3">
    <location>
        <begin position="647"/>
        <end position="657"/>
    </location>
</feature>
<evidence type="ECO:0008006" key="9">
    <source>
        <dbReference type="Google" id="ProtNLM"/>
    </source>
</evidence>
<dbReference type="OrthoDB" id="73680at2759"/>
<gene>
    <name evidence="7" type="ORF">SCHPADRAFT_903186</name>
</gene>
<keyword evidence="1 2" id="KW-0728">SH3 domain</keyword>
<feature type="domain" description="SH3" evidence="4">
    <location>
        <begin position="1"/>
        <end position="63"/>
    </location>
</feature>
<feature type="region of interest" description="Disordered" evidence="3">
    <location>
        <begin position="986"/>
        <end position="1100"/>
    </location>
</feature>
<feature type="compositionally biased region" description="Basic and acidic residues" evidence="3">
    <location>
        <begin position="302"/>
        <end position="315"/>
    </location>
</feature>
<dbReference type="PROSITE" id="PS50002">
    <property type="entry name" value="SH3"/>
    <property type="match status" value="1"/>
</dbReference>
<sequence length="1230" mass="134572">MPEFVYALHDFAPEHEDEIAFQAGDRIEVVEKDELYGDGWWQGRNLFGKIGLFPQSYTTSDPAIFQQQPPPVPIPTANELNGAPPLTGDTESPPVQLRIVSEEPGPTAEPKGENDNAETGEEGHTRVMRATLTDVQEAIEQLGRKDKDGTGSFSFASSRDGDNTDHDTDAESAPDADDDNDNAVWNKGTRTHLAAKARLQQQEQQEREQSPFERDLTLRLGPEPATGTGHSTVPPIEVEMSDESDADEDEDDSRALGSLYPRREHAHLPEVNEEDEDSARHLNGTATRSKSQSPSNPSTSDHTSRPSENGDHQSTELRPSSEFVVPERDESEVQTATARQSSFPQSKDSFLPNPHPEDDATSGSLKLEVSKSAPARPFAPISPVSPSQSGLKSSASLSRLKAETVSSNAMMPALPSPPSSQNGTSSSVSKDTDSTQQLSPYMKPATHPSEWTVEEVVDWAKSKNFDKGVCDKFIEHEITGDVLLDLDVNLLKTELEIVAFGKRMRIANAIAELRRPPSVISERTHSQSASRSLLHQHSQSQSFSAPDSANPSLHNPFSSVISAESPPHTGDIVASPAVLPAPRRDSDPGSSQNNGSSGSIGRSVTDNGADTSTASTSIGLGLGVPATYSSPIGSSEKLESGKLTKNRPAQLTLSPSDTALRGKKSGKAFSDQGDDDRAALSDTETGSIMDNRNMRMRLFGRSPGSANSDLKENGSRTSHDRTPVSSTPASPSLRRTSVEQDSGSGTVKSHVRQRKRSVDATKVQERHSIFGNSFPSIGNKSRKPAPRVSSYAHDDIATEKHKSTFPRLYLGGHRKTSLKSSEEDLSPRRDKEANTLRKRSQGEVPSAGQLADPLKPGQSVLEQIGEPDHNGYMRKKGERYNTWKLRYFILKGPHLYYLASHSREETKIKGYINIAGYKVIVDENINPGKYGFRLVHDTEKTHYFCSDEQLVVRDWMKALMKATIARDYTKPVISSCNIPTIPLSVAQTMNPAPRPPSPTQRDATQKALRRENPNQLSSRDARILMGLPSGQNGSEVVETGKPPEGPLMATVMESQMSEDSMTSTTTLSTASTARTSSTNVPPRPSRETRRTSVHPTNEPQNDLIRWANDHIAEKLHLTDECGQLHTGLALFRICENIKGRPSEPPVPDSAFPQHSGDDRLDGLFKLFDFFLDNDVRVGNISINDIRFGDKEKILPVLRCMKAWEERRRTLAKSLGRNAAHAGPFMAVEVN</sequence>
<dbReference type="Gene3D" id="1.10.150.50">
    <property type="entry name" value="Transcription Factor, Ets-1"/>
    <property type="match status" value="1"/>
</dbReference>
<dbReference type="Gene3D" id="2.30.29.30">
    <property type="entry name" value="Pleckstrin-homology domain (PH domain)/Phosphotyrosine-binding domain (PTB)"/>
    <property type="match status" value="1"/>
</dbReference>
<protein>
    <recommendedName>
        <fullName evidence="9">PH-domain-containing protein</fullName>
    </recommendedName>
</protein>
<dbReference type="SUPFAM" id="SSF50729">
    <property type="entry name" value="PH domain-like"/>
    <property type="match status" value="1"/>
</dbReference>
<dbReference type="SUPFAM" id="SSF50044">
    <property type="entry name" value="SH3-domain"/>
    <property type="match status" value="1"/>
</dbReference>
<feature type="domain" description="PH" evidence="5">
    <location>
        <begin position="866"/>
        <end position="964"/>
    </location>
</feature>
<dbReference type="SUPFAM" id="SSF47769">
    <property type="entry name" value="SAM/Pointed domain"/>
    <property type="match status" value="1"/>
</dbReference>